<feature type="compositionally biased region" description="Acidic residues" evidence="5">
    <location>
        <begin position="24"/>
        <end position="35"/>
    </location>
</feature>
<keyword evidence="4" id="KW-0539">Nucleus</keyword>
<evidence type="ECO:0000313" key="9">
    <source>
        <dbReference type="EMBL" id="KAL0490136.1"/>
    </source>
</evidence>
<feature type="domain" description="SANT" evidence="7">
    <location>
        <begin position="68"/>
        <end position="108"/>
    </location>
</feature>
<evidence type="ECO:0000256" key="4">
    <source>
        <dbReference type="ARBA" id="ARBA00023242"/>
    </source>
</evidence>
<reference evidence="9 10" key="1">
    <citation type="submission" date="2024-03" db="EMBL/GenBank/DDBJ databases">
        <title>The Acrasis kona genome and developmental transcriptomes reveal deep origins of eukaryotic multicellular pathways.</title>
        <authorList>
            <person name="Sheikh S."/>
            <person name="Fu C.-J."/>
            <person name="Brown M.W."/>
            <person name="Baldauf S.L."/>
        </authorList>
    </citation>
    <scope>NUCLEOTIDE SEQUENCE [LARGE SCALE GENOMIC DNA]</scope>
    <source>
        <strain evidence="9 10">ATCC MYA-3509</strain>
    </source>
</reference>
<dbReference type="PANTHER" id="PTHR46621">
    <property type="entry name" value="SNRNA-ACTIVATING PROTEIN COMPLEX SUBUNIT 4"/>
    <property type="match status" value="1"/>
</dbReference>
<evidence type="ECO:0000256" key="5">
    <source>
        <dbReference type="SAM" id="MobiDB-lite"/>
    </source>
</evidence>
<dbReference type="GO" id="GO:0001006">
    <property type="term" value="F:RNA polymerase III type 3 promoter sequence-specific DNA binding"/>
    <property type="evidence" value="ECO:0007669"/>
    <property type="project" value="TreeGrafter"/>
</dbReference>
<dbReference type="PROSITE" id="PS51293">
    <property type="entry name" value="SANT"/>
    <property type="match status" value="1"/>
</dbReference>
<feature type="region of interest" description="Disordered" evidence="5">
    <location>
        <begin position="174"/>
        <end position="216"/>
    </location>
</feature>
<dbReference type="PANTHER" id="PTHR46621:SF1">
    <property type="entry name" value="SNRNA-ACTIVATING PROTEIN COMPLEX SUBUNIT 4"/>
    <property type="match status" value="1"/>
</dbReference>
<proteinExistence type="predicted"/>
<evidence type="ECO:0000256" key="3">
    <source>
        <dbReference type="ARBA" id="ARBA00023163"/>
    </source>
</evidence>
<dbReference type="InterPro" id="IPR051575">
    <property type="entry name" value="Myb-like_DNA-bd"/>
</dbReference>
<evidence type="ECO:0000259" key="8">
    <source>
        <dbReference type="PROSITE" id="PS51294"/>
    </source>
</evidence>
<evidence type="ECO:0000256" key="2">
    <source>
        <dbReference type="ARBA" id="ARBA00023125"/>
    </source>
</evidence>
<comment type="caution">
    <text evidence="9">The sequence shown here is derived from an EMBL/GenBank/DDBJ whole genome shotgun (WGS) entry which is preliminary data.</text>
</comment>
<dbReference type="PROSITE" id="PS50090">
    <property type="entry name" value="MYB_LIKE"/>
    <property type="match status" value="2"/>
</dbReference>
<dbReference type="GO" id="GO:0042795">
    <property type="term" value="P:snRNA transcription by RNA polymerase II"/>
    <property type="evidence" value="ECO:0007669"/>
    <property type="project" value="TreeGrafter"/>
</dbReference>
<dbReference type="AlphaFoldDB" id="A0AAW2ZJZ8"/>
<dbReference type="InterPro" id="IPR017930">
    <property type="entry name" value="Myb_dom"/>
</dbReference>
<dbReference type="SUPFAM" id="SSF46689">
    <property type="entry name" value="Homeodomain-like"/>
    <property type="match status" value="2"/>
</dbReference>
<evidence type="ECO:0000256" key="1">
    <source>
        <dbReference type="ARBA" id="ARBA00023015"/>
    </source>
</evidence>
<organism evidence="9 10">
    <name type="scientific">Acrasis kona</name>
    <dbReference type="NCBI Taxonomy" id="1008807"/>
    <lineage>
        <taxon>Eukaryota</taxon>
        <taxon>Discoba</taxon>
        <taxon>Heterolobosea</taxon>
        <taxon>Tetramitia</taxon>
        <taxon>Eutetramitia</taxon>
        <taxon>Acrasidae</taxon>
        <taxon>Acrasis</taxon>
    </lineage>
</organism>
<keyword evidence="1" id="KW-0805">Transcription regulation</keyword>
<accession>A0AAW2ZJZ8</accession>
<dbReference type="PROSITE" id="PS51294">
    <property type="entry name" value="HTH_MYB"/>
    <property type="match status" value="2"/>
</dbReference>
<dbReference type="Gene3D" id="1.10.10.60">
    <property type="entry name" value="Homeodomain-like"/>
    <property type="match status" value="2"/>
</dbReference>
<name>A0AAW2ZJZ8_9EUKA</name>
<evidence type="ECO:0000259" key="6">
    <source>
        <dbReference type="PROSITE" id="PS50090"/>
    </source>
</evidence>
<dbReference type="GO" id="GO:0000978">
    <property type="term" value="F:RNA polymerase II cis-regulatory region sequence-specific DNA binding"/>
    <property type="evidence" value="ECO:0007669"/>
    <property type="project" value="TreeGrafter"/>
</dbReference>
<feature type="compositionally biased region" description="Basic residues" evidence="5">
    <location>
        <begin position="41"/>
        <end position="53"/>
    </location>
</feature>
<dbReference type="InterPro" id="IPR001005">
    <property type="entry name" value="SANT/Myb"/>
</dbReference>
<feature type="domain" description="HTH myb-type" evidence="8">
    <location>
        <begin position="122"/>
        <end position="172"/>
    </location>
</feature>
<evidence type="ECO:0000259" key="7">
    <source>
        <dbReference type="PROSITE" id="PS51293"/>
    </source>
</evidence>
<feature type="domain" description="Myb-like" evidence="6">
    <location>
        <begin position="117"/>
        <end position="168"/>
    </location>
</feature>
<dbReference type="Proteomes" id="UP001431209">
    <property type="component" value="Unassembled WGS sequence"/>
</dbReference>
<feature type="compositionally biased region" description="Polar residues" evidence="5">
    <location>
        <begin position="1"/>
        <end position="22"/>
    </location>
</feature>
<feature type="domain" description="HTH myb-type" evidence="8">
    <location>
        <begin position="72"/>
        <end position="120"/>
    </location>
</feature>
<feature type="region of interest" description="Disordered" evidence="5">
    <location>
        <begin position="1"/>
        <end position="60"/>
    </location>
</feature>
<sequence length="433" mass="49538">MRIQTQYFPQPLSDTPSPMTPLNESEDEEETDNDSDNTPGGRRKKKGSAKKTKKTDIKNKPVGVLKRKTCNRWTKKENEMLAKAIQLFGEKKWNDIAKYVGTKNSDQCNQHWHRVLNPKICKKPWTLEEDQSLSDRVTEYGESSWKKVAEGISGRTDIQCRHRWIMLKKYESQGKGRPLSRSNKTKTQYDATENSNSSGTMEEEDEPIGGADLTDPYHQQQTLEGTYQLVQVDPQHHMSITPCTPPRNDQHMYYDQMQMVDRQYLHRNIDMGLVCDEDGFDQNPTSLAVTPRSFFRNIKLEHNNNQDEPDESHLLLQSGDSQQPIIINRAIPHQSSLFSPSEFPVTFSTSETFREFFGSPKSGARAAQMRHMVTQDPGMMSSSKVKADQLFEQAYQEMNDYFIPSSAQMSPSSISQSGLYSSMDGHSSEDFLH</sequence>
<dbReference type="InterPro" id="IPR009057">
    <property type="entry name" value="Homeodomain-like_sf"/>
</dbReference>
<dbReference type="EMBL" id="JAOPGA020001645">
    <property type="protein sequence ID" value="KAL0490136.1"/>
    <property type="molecule type" value="Genomic_DNA"/>
</dbReference>
<dbReference type="CDD" id="cd00167">
    <property type="entry name" value="SANT"/>
    <property type="match status" value="2"/>
</dbReference>
<dbReference type="SMART" id="SM00717">
    <property type="entry name" value="SANT"/>
    <property type="match status" value="2"/>
</dbReference>
<gene>
    <name evidence="9" type="ORF">AKO1_009352</name>
</gene>
<keyword evidence="2" id="KW-0238">DNA-binding</keyword>
<keyword evidence="10" id="KW-1185">Reference proteome</keyword>
<feature type="compositionally biased region" description="Polar residues" evidence="5">
    <location>
        <begin position="180"/>
        <end position="200"/>
    </location>
</feature>
<dbReference type="Pfam" id="PF13921">
    <property type="entry name" value="Myb_DNA-bind_6"/>
    <property type="match status" value="1"/>
</dbReference>
<dbReference type="GO" id="GO:0042796">
    <property type="term" value="P:snRNA transcription by RNA polymerase III"/>
    <property type="evidence" value="ECO:0007669"/>
    <property type="project" value="TreeGrafter"/>
</dbReference>
<dbReference type="InterPro" id="IPR017884">
    <property type="entry name" value="SANT_dom"/>
</dbReference>
<evidence type="ECO:0000313" key="10">
    <source>
        <dbReference type="Proteomes" id="UP001431209"/>
    </source>
</evidence>
<feature type="region of interest" description="Disordered" evidence="5">
    <location>
        <begin position="413"/>
        <end position="433"/>
    </location>
</feature>
<protein>
    <submittedName>
        <fullName evidence="9">Myb-like protein</fullName>
    </submittedName>
</protein>
<keyword evidence="3" id="KW-0804">Transcription</keyword>
<dbReference type="GO" id="GO:0019185">
    <property type="term" value="C:snRNA-activating protein complex"/>
    <property type="evidence" value="ECO:0007669"/>
    <property type="project" value="TreeGrafter"/>
</dbReference>
<feature type="domain" description="Myb-like" evidence="6">
    <location>
        <begin position="71"/>
        <end position="116"/>
    </location>
</feature>